<sequence length="557" mass="63459">ISCNFGIKEICKMMNMPSSNKVMNLGLIHSGSTKKYNNMVDFLNYTLYENLSRAAMRSWFWQTCNEFGFYSSTSSGNSFFGSKVPLNYYIDLCMDVFGDEFNISCNFGIKEICKMMNMPSSNKAMNLGLIHSGSTKKYNNMVDFLNYTLYENLSRAAMRSWFWQTCNEFGFYSSTSSGNSFFGSKVPLNYYIDLCMDVFGISPINNATTDIGSNGKQKKLFASEIGWKKVANYKPSNRSQSFRTHKLLHQKRLRENLYKNAKLMEITENRISQPLDHFNKTDAKIWNQRFWNNSAFYKEDGPLFLMIGGEDDGGAHLIDNENSPFLIWAKQYGADTYFIEHRGYGGSLPTNTSTVENLKYISSEQALADISNFIEAINLEKNQPNAKWITFGGSYPGTLSAIFREKYPQLTAGAVASSAPMLPKIDFFEYSQVVENVFYENNPKCGDNLKAAFTDLGFHLYSIEGRKIIKKLFNISLSGKSPEIDSIYDFLDGLLDNFYLSVQYGSGVEIICKIMLNDDNTPLENLASITHVKNEEEKFVEKDNENSWNCKKKIYGD</sequence>
<evidence type="ECO:0000313" key="1">
    <source>
        <dbReference type="Proteomes" id="UP000887579"/>
    </source>
</evidence>
<proteinExistence type="predicted"/>
<evidence type="ECO:0000313" key="2">
    <source>
        <dbReference type="WBParaSite" id="ES5_v2.g22979.t1"/>
    </source>
</evidence>
<dbReference type="WBParaSite" id="ES5_v2.g22979.t1">
    <property type="protein sequence ID" value="ES5_v2.g22979.t1"/>
    <property type="gene ID" value="ES5_v2.g22979"/>
</dbReference>
<protein>
    <submittedName>
        <fullName evidence="2">Uncharacterized protein</fullName>
    </submittedName>
</protein>
<dbReference type="Proteomes" id="UP000887579">
    <property type="component" value="Unplaced"/>
</dbReference>
<reference evidence="2" key="1">
    <citation type="submission" date="2022-11" db="UniProtKB">
        <authorList>
            <consortium name="WormBaseParasite"/>
        </authorList>
    </citation>
    <scope>IDENTIFICATION</scope>
</reference>
<organism evidence="1 2">
    <name type="scientific">Panagrolaimus sp. ES5</name>
    <dbReference type="NCBI Taxonomy" id="591445"/>
    <lineage>
        <taxon>Eukaryota</taxon>
        <taxon>Metazoa</taxon>
        <taxon>Ecdysozoa</taxon>
        <taxon>Nematoda</taxon>
        <taxon>Chromadorea</taxon>
        <taxon>Rhabditida</taxon>
        <taxon>Tylenchina</taxon>
        <taxon>Panagrolaimomorpha</taxon>
        <taxon>Panagrolaimoidea</taxon>
        <taxon>Panagrolaimidae</taxon>
        <taxon>Panagrolaimus</taxon>
    </lineage>
</organism>
<accession>A0AC34G096</accession>
<name>A0AC34G096_9BILA</name>